<reference evidence="10 11" key="1">
    <citation type="journal article" date="2014" name="Nat. Genet.">
        <title>Genome sequence of the hot pepper provides insights into the evolution of pungency in Capsicum species.</title>
        <authorList>
            <person name="Kim S."/>
            <person name="Park M."/>
            <person name="Yeom S.I."/>
            <person name="Kim Y.M."/>
            <person name="Lee J.M."/>
            <person name="Lee H.A."/>
            <person name="Seo E."/>
            <person name="Choi J."/>
            <person name="Cheong K."/>
            <person name="Kim K.T."/>
            <person name="Jung K."/>
            <person name="Lee G.W."/>
            <person name="Oh S.K."/>
            <person name="Bae C."/>
            <person name="Kim S.B."/>
            <person name="Lee H.Y."/>
            <person name="Kim S.Y."/>
            <person name="Kim M.S."/>
            <person name="Kang B.C."/>
            <person name="Jo Y.D."/>
            <person name="Yang H.B."/>
            <person name="Jeong H.J."/>
            <person name="Kang W.H."/>
            <person name="Kwon J.K."/>
            <person name="Shin C."/>
            <person name="Lim J.Y."/>
            <person name="Park J.H."/>
            <person name="Huh J.H."/>
            <person name="Kim J.S."/>
            <person name="Kim B.D."/>
            <person name="Cohen O."/>
            <person name="Paran I."/>
            <person name="Suh M.C."/>
            <person name="Lee S.B."/>
            <person name="Kim Y.K."/>
            <person name="Shin Y."/>
            <person name="Noh S.J."/>
            <person name="Park J."/>
            <person name="Seo Y.S."/>
            <person name="Kwon S.Y."/>
            <person name="Kim H.A."/>
            <person name="Park J.M."/>
            <person name="Kim H.J."/>
            <person name="Choi S.B."/>
            <person name="Bosland P.W."/>
            <person name="Reeves G."/>
            <person name="Jo S.H."/>
            <person name="Lee B.W."/>
            <person name="Cho H.T."/>
            <person name="Choi H.S."/>
            <person name="Lee M.S."/>
            <person name="Yu Y."/>
            <person name="Do Choi Y."/>
            <person name="Park B.S."/>
            <person name="van Deynze A."/>
            <person name="Ashrafi H."/>
            <person name="Hill T."/>
            <person name="Kim W.T."/>
            <person name="Pai H.S."/>
            <person name="Ahn H.K."/>
            <person name="Yeam I."/>
            <person name="Giovannoni J.J."/>
            <person name="Rose J.K."/>
            <person name="Sorensen I."/>
            <person name="Lee S.J."/>
            <person name="Kim R.W."/>
            <person name="Choi I.Y."/>
            <person name="Choi B.S."/>
            <person name="Lim J.S."/>
            <person name="Lee Y.H."/>
            <person name="Choi D."/>
        </authorList>
    </citation>
    <scope>NUCLEOTIDE SEQUENCE [LARGE SCALE GENOMIC DNA]</scope>
    <source>
        <strain evidence="11">cv. CM334</strain>
    </source>
</reference>
<dbReference type="InterPro" id="IPR000701">
    <property type="entry name" value="SuccDH_FuR_B_TM-su"/>
</dbReference>
<reference evidence="10 11" key="2">
    <citation type="journal article" date="2017" name="Genome Biol.">
        <title>New reference genome sequences of hot pepper reveal the massive evolution of plant disease-resistance genes by retroduplication.</title>
        <authorList>
            <person name="Kim S."/>
            <person name="Park J."/>
            <person name="Yeom S.I."/>
            <person name="Kim Y.M."/>
            <person name="Seo E."/>
            <person name="Kim K.T."/>
            <person name="Kim M.S."/>
            <person name="Lee J.M."/>
            <person name="Cheong K."/>
            <person name="Shin H.S."/>
            <person name="Kim S.B."/>
            <person name="Han K."/>
            <person name="Lee J."/>
            <person name="Park M."/>
            <person name="Lee H.A."/>
            <person name="Lee H.Y."/>
            <person name="Lee Y."/>
            <person name="Oh S."/>
            <person name="Lee J.H."/>
            <person name="Choi E."/>
            <person name="Choi E."/>
            <person name="Lee S.E."/>
            <person name="Jeon J."/>
            <person name="Kim H."/>
            <person name="Choi G."/>
            <person name="Song H."/>
            <person name="Lee J."/>
            <person name="Lee S.C."/>
            <person name="Kwon J.K."/>
            <person name="Lee H.Y."/>
            <person name="Koo N."/>
            <person name="Hong Y."/>
            <person name="Kim R.W."/>
            <person name="Kang W.H."/>
            <person name="Huh J.H."/>
            <person name="Kang B.C."/>
            <person name="Yang T.J."/>
            <person name="Lee Y.H."/>
            <person name="Bennetzen J.L."/>
            <person name="Choi D."/>
        </authorList>
    </citation>
    <scope>NUCLEOTIDE SEQUENCE [LARGE SCALE GENOMIC DNA]</scope>
    <source>
        <strain evidence="11">cv. CM334</strain>
    </source>
</reference>
<dbReference type="STRING" id="4072.A0A2G2ZI29"/>
<protein>
    <submittedName>
        <fullName evidence="10">Succinate dehydrogenase subunit 3-1, mitochondrial</fullName>
    </submittedName>
</protein>
<dbReference type="AlphaFoldDB" id="A0A2G2ZI29"/>
<dbReference type="GO" id="GO:0006099">
    <property type="term" value="P:tricarboxylic acid cycle"/>
    <property type="evidence" value="ECO:0007669"/>
    <property type="project" value="InterPro"/>
</dbReference>
<keyword evidence="4 9" id="KW-0812">Transmembrane</keyword>
<evidence type="ECO:0000256" key="8">
    <source>
        <dbReference type="ARBA" id="ARBA00023136"/>
    </source>
</evidence>
<evidence type="ECO:0000256" key="4">
    <source>
        <dbReference type="ARBA" id="ARBA00022692"/>
    </source>
</evidence>
<sequence>MNKSIFEYHEYNCPLSPHLFIYKPQLTSIFSISYRIFGAFLATIVFFFYLLCLKKMFDLLYL</sequence>
<dbReference type="EMBL" id="AYRZ02000005">
    <property type="protein sequence ID" value="PHT81659.1"/>
    <property type="molecule type" value="Genomic_DNA"/>
</dbReference>
<evidence type="ECO:0000313" key="11">
    <source>
        <dbReference type="Proteomes" id="UP000222542"/>
    </source>
</evidence>
<name>A0A2G2ZI29_CAPAN</name>
<evidence type="ECO:0000256" key="7">
    <source>
        <dbReference type="ARBA" id="ARBA00023004"/>
    </source>
</evidence>
<evidence type="ECO:0000256" key="5">
    <source>
        <dbReference type="ARBA" id="ARBA00022723"/>
    </source>
</evidence>
<dbReference type="PANTHER" id="PTHR10978:SF5">
    <property type="entry name" value="SUCCINATE DEHYDROGENASE CYTOCHROME B560 SUBUNIT, MITOCHONDRIAL"/>
    <property type="match status" value="1"/>
</dbReference>
<evidence type="ECO:0000256" key="1">
    <source>
        <dbReference type="ARBA" id="ARBA00004434"/>
    </source>
</evidence>
<dbReference type="Pfam" id="PF01127">
    <property type="entry name" value="Sdh_cyt"/>
    <property type="match status" value="1"/>
</dbReference>
<keyword evidence="5" id="KW-0479">Metal-binding</keyword>
<evidence type="ECO:0000256" key="9">
    <source>
        <dbReference type="SAM" id="Phobius"/>
    </source>
</evidence>
<keyword evidence="3" id="KW-0349">Heme</keyword>
<dbReference type="Gramene" id="PHT81659">
    <property type="protein sequence ID" value="PHT81659"/>
    <property type="gene ID" value="T459_14674"/>
</dbReference>
<dbReference type="Gene3D" id="1.20.1300.10">
    <property type="entry name" value="Fumarate reductase/succinate dehydrogenase, transmembrane subunit"/>
    <property type="match status" value="1"/>
</dbReference>
<keyword evidence="6 9" id="KW-1133">Transmembrane helix</keyword>
<dbReference type="PANTHER" id="PTHR10978">
    <property type="entry name" value="SUCCINATE DEHYDROGENASE CYTOCHROME B560 SUBUNIT"/>
    <property type="match status" value="1"/>
</dbReference>
<feature type="transmembrane region" description="Helical" evidence="9">
    <location>
        <begin position="32"/>
        <end position="52"/>
    </location>
</feature>
<comment type="subunit">
    <text evidence="2">Component of complex II composed of eight subunits in plants: four classical SDH subunits SDH1, SDH2, SDH3 and SDH4 (a flavoprotein (FP), an iron-sulfur protein (IP), and a cytochrome b composed of a large and a small subunit.), as well as four subunits unknown in mitochondria from bacteria and heterotrophic eukaryotes.</text>
</comment>
<comment type="subcellular location">
    <subcellularLocation>
        <location evidence="1">Mitochondrion inner membrane</location>
        <topology evidence="1">Single-pass membrane protein</topology>
    </subcellularLocation>
</comment>
<dbReference type="GO" id="GO:0046872">
    <property type="term" value="F:metal ion binding"/>
    <property type="evidence" value="ECO:0007669"/>
    <property type="project" value="UniProtKB-KW"/>
</dbReference>
<keyword evidence="11" id="KW-1185">Reference proteome</keyword>
<dbReference type="GO" id="GO:0006121">
    <property type="term" value="P:mitochondrial electron transport, succinate to ubiquinone"/>
    <property type="evidence" value="ECO:0000318"/>
    <property type="project" value="GO_Central"/>
</dbReference>
<evidence type="ECO:0000256" key="6">
    <source>
        <dbReference type="ARBA" id="ARBA00022989"/>
    </source>
</evidence>
<evidence type="ECO:0000256" key="3">
    <source>
        <dbReference type="ARBA" id="ARBA00022617"/>
    </source>
</evidence>
<dbReference type="InterPro" id="IPR014314">
    <property type="entry name" value="Succ_DH_cytb556"/>
</dbReference>
<keyword evidence="8 9" id="KW-0472">Membrane</keyword>
<dbReference type="InterPro" id="IPR034804">
    <property type="entry name" value="SQR/QFR_C/D"/>
</dbReference>
<organism evidence="10 11">
    <name type="scientific">Capsicum annuum</name>
    <name type="common">Capsicum pepper</name>
    <dbReference type="NCBI Taxonomy" id="4072"/>
    <lineage>
        <taxon>Eukaryota</taxon>
        <taxon>Viridiplantae</taxon>
        <taxon>Streptophyta</taxon>
        <taxon>Embryophyta</taxon>
        <taxon>Tracheophyta</taxon>
        <taxon>Spermatophyta</taxon>
        <taxon>Magnoliopsida</taxon>
        <taxon>eudicotyledons</taxon>
        <taxon>Gunneridae</taxon>
        <taxon>Pentapetalae</taxon>
        <taxon>asterids</taxon>
        <taxon>lamiids</taxon>
        <taxon>Solanales</taxon>
        <taxon>Solanaceae</taxon>
        <taxon>Solanoideae</taxon>
        <taxon>Capsiceae</taxon>
        <taxon>Capsicum</taxon>
    </lineage>
</organism>
<keyword evidence="7" id="KW-0408">Iron</keyword>
<dbReference type="GO" id="GO:0009055">
    <property type="term" value="F:electron transfer activity"/>
    <property type="evidence" value="ECO:0007669"/>
    <property type="project" value="InterPro"/>
</dbReference>
<evidence type="ECO:0000313" key="10">
    <source>
        <dbReference type="EMBL" id="PHT81659.1"/>
    </source>
</evidence>
<dbReference type="GO" id="GO:0005743">
    <property type="term" value="C:mitochondrial inner membrane"/>
    <property type="evidence" value="ECO:0007669"/>
    <property type="project" value="UniProtKB-SubCell"/>
</dbReference>
<dbReference type="SUPFAM" id="SSF81343">
    <property type="entry name" value="Fumarate reductase respiratory complex transmembrane subunits"/>
    <property type="match status" value="1"/>
</dbReference>
<comment type="caution">
    <text evidence="10">The sequence shown here is derived from an EMBL/GenBank/DDBJ whole genome shotgun (WGS) entry which is preliminary data.</text>
</comment>
<dbReference type="GO" id="GO:0045273">
    <property type="term" value="C:respiratory chain complex II (succinate dehydrogenase)"/>
    <property type="evidence" value="ECO:0000318"/>
    <property type="project" value="GO_Central"/>
</dbReference>
<dbReference type="Proteomes" id="UP000222542">
    <property type="component" value="Unassembled WGS sequence"/>
</dbReference>
<gene>
    <name evidence="10" type="ORF">T459_14674</name>
</gene>
<proteinExistence type="predicted"/>
<accession>A0A2G2ZI29</accession>
<evidence type="ECO:0000256" key="2">
    <source>
        <dbReference type="ARBA" id="ARBA00011313"/>
    </source>
</evidence>